<dbReference type="InterPro" id="IPR014790">
    <property type="entry name" value="MutL_C"/>
</dbReference>
<comment type="caution">
    <text evidence="7">The sequence shown here is derived from an EMBL/GenBank/DDBJ whole genome shotgun (WGS) entry which is preliminary data.</text>
</comment>
<keyword evidence="2 4" id="KW-0227">DNA damage</keyword>
<reference evidence="7 8" key="1">
    <citation type="submission" date="2012-08" db="EMBL/GenBank/DDBJ databases">
        <title>Genome sequencing of Lactobacillus florum 8D.</title>
        <authorList>
            <person name="Kim E.B."/>
            <person name="Marco M.L."/>
        </authorList>
    </citation>
    <scope>NUCLEOTIDE SEQUENCE [LARGE SCALE GENOMIC DNA]</scope>
    <source>
        <strain evidence="7 8">8D</strain>
    </source>
</reference>
<evidence type="ECO:0000256" key="1">
    <source>
        <dbReference type="ARBA" id="ARBA00006082"/>
    </source>
</evidence>
<evidence type="ECO:0000256" key="4">
    <source>
        <dbReference type="HAMAP-Rule" id="MF_00149"/>
    </source>
</evidence>
<dbReference type="SMART" id="SM01340">
    <property type="entry name" value="DNA_mis_repair"/>
    <property type="match status" value="1"/>
</dbReference>
<dbReference type="HAMAP" id="MF_00149">
    <property type="entry name" value="DNA_mis_repair"/>
    <property type="match status" value="1"/>
</dbReference>
<dbReference type="GO" id="GO:0006298">
    <property type="term" value="P:mismatch repair"/>
    <property type="evidence" value="ECO:0007669"/>
    <property type="project" value="UniProtKB-UniRule"/>
</dbReference>
<dbReference type="RefSeq" id="WP_035422508.1">
    <property type="nucleotide sequence ID" value="NZ_ALXG01000049.1"/>
</dbReference>
<comment type="similarity">
    <text evidence="1 4">Belongs to the DNA mismatch repair MutL/HexB family.</text>
</comment>
<dbReference type="InterPro" id="IPR020568">
    <property type="entry name" value="Ribosomal_Su5_D2-typ_SF"/>
</dbReference>
<dbReference type="SUPFAM" id="SSF55874">
    <property type="entry name" value="ATPase domain of HSP90 chaperone/DNA topoisomerase II/histidine kinase"/>
    <property type="match status" value="1"/>
</dbReference>
<dbReference type="PANTHER" id="PTHR10073:SF12">
    <property type="entry name" value="DNA MISMATCH REPAIR PROTEIN MLH1"/>
    <property type="match status" value="1"/>
</dbReference>
<dbReference type="Gene3D" id="3.30.565.10">
    <property type="entry name" value="Histidine kinase-like ATPase, C-terminal domain"/>
    <property type="match status" value="1"/>
</dbReference>
<dbReference type="CDD" id="cd16926">
    <property type="entry name" value="HATPase_MutL-MLH-PMS-like"/>
    <property type="match status" value="1"/>
</dbReference>
<evidence type="ECO:0000256" key="2">
    <source>
        <dbReference type="ARBA" id="ARBA00022763"/>
    </source>
</evidence>
<evidence type="ECO:0000256" key="3">
    <source>
        <dbReference type="ARBA" id="ARBA00023204"/>
    </source>
</evidence>
<proteinExistence type="inferred from homology"/>
<dbReference type="Pfam" id="PF13589">
    <property type="entry name" value="HATPase_c_3"/>
    <property type="match status" value="1"/>
</dbReference>
<dbReference type="NCBIfam" id="TIGR00585">
    <property type="entry name" value="mutl"/>
    <property type="match status" value="1"/>
</dbReference>
<sequence length="629" mass="69737">MVTAIHELSTRLADQISAGEVIERPASVVKELVENSIDAQSTKIDVVIEDTNHQVIKVIDNGTGIVPEQVELAFRRYATSKISQSEDLTRIHSLGFRGEALPSIASIAKVTMQTSDGIHPGVQLQVMGGQLGTKQPAASRRGTTVVVSDLFYNTPHRRRYLKSANTELAKITETINQLALGHPQIAISLRHNQKEVLQTAGRGNLQQVIGGIYNNQILKQLLAVDRSTDDFIVHGYIGKPELTRASRNYISLIINGRYVRNADLSKAVIAGYGSKLMVGRFPMVILELTIDPSRLDVNVQPTKQAVRLLDHQELGLFLTETISQRLQKQNLIPQALDNKVVRTTVSAHNQMEVALNLTEATPPIAQLPATPQPDQPVKLPQGSVVSVPILVKTSDDLQQPAVRAFQQRYAQEPAAAPFKNQPTALKTFPSLRYLAQVHGTYLVAEGDEGLYLIDQHAAQERINYERLRVAVGKVENSEQPLLVPLIFDYSAAEALTIQQNLATLASIGLQLEPFGSNSFVVHQHPTWIKAGQEESTIRELIDWVLVHRQVSIADFREQTAIMASCKQAIKANHHLDQKQAVALLQRLAQCENPYNCPHGRPVLVHFSNTDLETMFKRIQDTHDSKESEF</sequence>
<dbReference type="OrthoDB" id="9763467at2"/>
<gene>
    <name evidence="4" type="primary">mutL</name>
    <name evidence="7" type="ORF">B808_1223</name>
</gene>
<organism evidence="7 8">
    <name type="scientific">Fructilactobacillus florum 8D</name>
    <dbReference type="NCBI Taxonomy" id="1221538"/>
    <lineage>
        <taxon>Bacteria</taxon>
        <taxon>Bacillati</taxon>
        <taxon>Bacillota</taxon>
        <taxon>Bacilli</taxon>
        <taxon>Lactobacillales</taxon>
        <taxon>Lactobacillaceae</taxon>
        <taxon>Fructilactobacillus</taxon>
    </lineage>
</organism>
<keyword evidence="8" id="KW-1185">Reference proteome</keyword>
<dbReference type="GO" id="GO:0016887">
    <property type="term" value="F:ATP hydrolysis activity"/>
    <property type="evidence" value="ECO:0007669"/>
    <property type="project" value="InterPro"/>
</dbReference>
<dbReference type="Pfam" id="PF01119">
    <property type="entry name" value="DNA_mis_repair"/>
    <property type="match status" value="1"/>
</dbReference>
<dbReference type="FunFam" id="3.30.565.10:FF:000003">
    <property type="entry name" value="DNA mismatch repair endonuclease MutL"/>
    <property type="match status" value="1"/>
</dbReference>
<dbReference type="GO" id="GO:0140664">
    <property type="term" value="F:ATP-dependent DNA damage sensor activity"/>
    <property type="evidence" value="ECO:0007669"/>
    <property type="project" value="InterPro"/>
</dbReference>
<dbReference type="CDD" id="cd00782">
    <property type="entry name" value="MutL_Trans"/>
    <property type="match status" value="1"/>
</dbReference>
<dbReference type="InterPro" id="IPR038973">
    <property type="entry name" value="MutL/Mlh/Pms-like"/>
</dbReference>
<dbReference type="Gene3D" id="3.30.1540.20">
    <property type="entry name" value="MutL, C-terminal domain, dimerisation subdomain"/>
    <property type="match status" value="1"/>
</dbReference>
<dbReference type="InterPro" id="IPR002099">
    <property type="entry name" value="MutL/Mlh/PMS"/>
</dbReference>
<evidence type="ECO:0000313" key="7">
    <source>
        <dbReference type="EMBL" id="ETO39892.1"/>
    </source>
</evidence>
<feature type="domain" description="DNA mismatch repair protein S5" evidence="6">
    <location>
        <begin position="209"/>
        <end position="327"/>
    </location>
</feature>
<dbReference type="GO" id="GO:0005524">
    <property type="term" value="F:ATP binding"/>
    <property type="evidence" value="ECO:0007669"/>
    <property type="project" value="InterPro"/>
</dbReference>
<accession>W9ECW7</accession>
<protein>
    <recommendedName>
        <fullName evidence="4">DNA mismatch repair protein MutL</fullName>
    </recommendedName>
</protein>
<dbReference type="GO" id="GO:0030983">
    <property type="term" value="F:mismatched DNA binding"/>
    <property type="evidence" value="ECO:0007669"/>
    <property type="project" value="InterPro"/>
</dbReference>
<dbReference type="InterPro" id="IPR042121">
    <property type="entry name" value="MutL_C_regsub"/>
</dbReference>
<dbReference type="PROSITE" id="PS00058">
    <property type="entry name" value="DNA_MISMATCH_REPAIR_1"/>
    <property type="match status" value="1"/>
</dbReference>
<dbReference type="SMART" id="SM00853">
    <property type="entry name" value="MutL_C"/>
    <property type="match status" value="1"/>
</dbReference>
<dbReference type="PANTHER" id="PTHR10073">
    <property type="entry name" value="DNA MISMATCH REPAIR PROTEIN MLH, PMS, MUTL"/>
    <property type="match status" value="1"/>
</dbReference>
<dbReference type="EMBL" id="ALXG01000049">
    <property type="protein sequence ID" value="ETO39892.1"/>
    <property type="molecule type" value="Genomic_DNA"/>
</dbReference>
<evidence type="ECO:0000259" key="5">
    <source>
        <dbReference type="SMART" id="SM00853"/>
    </source>
</evidence>
<dbReference type="InterPro" id="IPR020667">
    <property type="entry name" value="DNA_mismatch_repair_MutL"/>
</dbReference>
<comment type="function">
    <text evidence="4">This protein is involved in the repair of mismatches in DNA. It is required for dam-dependent methyl-directed DNA mismatch repair. May act as a 'molecular matchmaker', a protein that promotes the formation of a stable complex between two or more DNA-binding proteins in an ATP-dependent manner without itself being part of a final effector complex.</text>
</comment>
<dbReference type="SUPFAM" id="SSF54211">
    <property type="entry name" value="Ribosomal protein S5 domain 2-like"/>
    <property type="match status" value="1"/>
</dbReference>
<dbReference type="Gene3D" id="3.30.230.10">
    <property type="match status" value="1"/>
</dbReference>
<dbReference type="NCBIfam" id="NF000950">
    <property type="entry name" value="PRK00095.1-3"/>
    <property type="match status" value="1"/>
</dbReference>
<dbReference type="InterPro" id="IPR036890">
    <property type="entry name" value="HATPase_C_sf"/>
</dbReference>
<dbReference type="AlphaFoldDB" id="W9ECW7"/>
<dbReference type="Gene3D" id="3.30.1370.100">
    <property type="entry name" value="MutL, C-terminal domain, regulatory subdomain"/>
    <property type="match status" value="1"/>
</dbReference>
<evidence type="ECO:0000313" key="8">
    <source>
        <dbReference type="Proteomes" id="UP000019474"/>
    </source>
</evidence>
<dbReference type="InterPro" id="IPR014762">
    <property type="entry name" value="DNA_mismatch_repair_CS"/>
</dbReference>
<dbReference type="SUPFAM" id="SSF118116">
    <property type="entry name" value="DNA mismatch repair protein MutL"/>
    <property type="match status" value="1"/>
</dbReference>
<feature type="domain" description="MutL C-terminal dimerisation" evidence="5">
    <location>
        <begin position="433"/>
        <end position="575"/>
    </location>
</feature>
<dbReference type="InterPro" id="IPR037198">
    <property type="entry name" value="MutL_C_sf"/>
</dbReference>
<dbReference type="InterPro" id="IPR042120">
    <property type="entry name" value="MutL_C_dimsub"/>
</dbReference>
<name>W9ECW7_9LACO</name>
<dbReference type="Proteomes" id="UP000019474">
    <property type="component" value="Unassembled WGS sequence"/>
</dbReference>
<dbReference type="Pfam" id="PF08676">
    <property type="entry name" value="MutL_C"/>
    <property type="match status" value="1"/>
</dbReference>
<keyword evidence="3 4" id="KW-0234">DNA repair</keyword>
<dbReference type="PATRIC" id="fig|1221538.3.peg.1229"/>
<evidence type="ECO:0000259" key="6">
    <source>
        <dbReference type="SMART" id="SM01340"/>
    </source>
</evidence>
<dbReference type="InterPro" id="IPR013507">
    <property type="entry name" value="DNA_mismatch_S5_2-like"/>
</dbReference>
<dbReference type="InterPro" id="IPR014721">
    <property type="entry name" value="Ribsml_uS5_D2-typ_fold_subgr"/>
</dbReference>
<dbReference type="GO" id="GO:0032300">
    <property type="term" value="C:mismatch repair complex"/>
    <property type="evidence" value="ECO:0007669"/>
    <property type="project" value="InterPro"/>
</dbReference>